<dbReference type="PANTHER" id="PTHR30203">
    <property type="entry name" value="OUTER MEMBRANE CATION EFFLUX PROTEIN"/>
    <property type="match status" value="1"/>
</dbReference>
<dbReference type="SUPFAM" id="SSF56954">
    <property type="entry name" value="Outer membrane efflux proteins (OEP)"/>
    <property type="match status" value="1"/>
</dbReference>
<dbReference type="GO" id="GO:0015562">
    <property type="term" value="F:efflux transmembrane transporter activity"/>
    <property type="evidence" value="ECO:0007669"/>
    <property type="project" value="InterPro"/>
</dbReference>
<sequence>LLNWPTIRSLILAKNSNIRLPSLLKESGLHKQAETARPLLIAQRSRINAAHSRVGLAEKDYYPDFNLGAAYGFRSGENNGIERPDVASLQFSMSLPIYTSSKQDKGMDQRNSELMQQKYKLQDTLERVREEISRAMADYNRASEQAVLYKDGIIPQARQTVDSMLAGYQVNKVDFLNLVRSQITLYNYETQYWLSFSSAHQALAALEAVVGTPNIYAGDGL</sequence>
<dbReference type="InterPro" id="IPR003423">
    <property type="entry name" value="OMP_efflux"/>
</dbReference>
<evidence type="ECO:0000256" key="1">
    <source>
        <dbReference type="SAM" id="Coils"/>
    </source>
</evidence>
<accession>A0A3B0X174</accession>
<dbReference type="Pfam" id="PF02321">
    <property type="entry name" value="OEP"/>
    <property type="match status" value="1"/>
</dbReference>
<name>A0A3B0X174_9ZZZZ</name>
<dbReference type="AlphaFoldDB" id="A0A3B0X174"/>
<dbReference type="EMBL" id="UOFI01000011">
    <property type="protein sequence ID" value="VAW61531.1"/>
    <property type="molecule type" value="Genomic_DNA"/>
</dbReference>
<dbReference type="Gene3D" id="1.20.1600.10">
    <property type="entry name" value="Outer membrane efflux proteins (OEP)"/>
    <property type="match status" value="1"/>
</dbReference>
<feature type="non-terminal residue" evidence="2">
    <location>
        <position position="1"/>
    </location>
</feature>
<dbReference type="InterPro" id="IPR010131">
    <property type="entry name" value="MdtP/NodT-like"/>
</dbReference>
<proteinExistence type="predicted"/>
<feature type="coiled-coil region" evidence="1">
    <location>
        <begin position="111"/>
        <end position="145"/>
    </location>
</feature>
<organism evidence="2">
    <name type="scientific">hydrothermal vent metagenome</name>
    <dbReference type="NCBI Taxonomy" id="652676"/>
    <lineage>
        <taxon>unclassified sequences</taxon>
        <taxon>metagenomes</taxon>
        <taxon>ecological metagenomes</taxon>
    </lineage>
</organism>
<reference evidence="2" key="1">
    <citation type="submission" date="2018-06" db="EMBL/GenBank/DDBJ databases">
        <authorList>
            <person name="Zhirakovskaya E."/>
        </authorList>
    </citation>
    <scope>NUCLEOTIDE SEQUENCE</scope>
</reference>
<gene>
    <name evidence="2" type="ORF">MNBD_GAMMA09-705</name>
</gene>
<evidence type="ECO:0000313" key="2">
    <source>
        <dbReference type="EMBL" id="VAW61531.1"/>
    </source>
</evidence>
<dbReference type="PANTHER" id="PTHR30203:SF24">
    <property type="entry name" value="BLR4935 PROTEIN"/>
    <property type="match status" value="1"/>
</dbReference>
<protein>
    <submittedName>
        <fullName evidence="2">Heavy metal RND efflux outer membrane protein, CzcC family</fullName>
    </submittedName>
</protein>
<keyword evidence="1" id="KW-0175">Coiled coil</keyword>